<reference evidence="1 2" key="1">
    <citation type="journal article" date="2012" name="PLoS Pathog.">
        <title>Diverse lifestyles and strategies of plant pathogenesis encoded in the genomes of eighteen Dothideomycetes fungi.</title>
        <authorList>
            <person name="Ohm R.A."/>
            <person name="Feau N."/>
            <person name="Henrissat B."/>
            <person name="Schoch C.L."/>
            <person name="Horwitz B.A."/>
            <person name="Barry K.W."/>
            <person name="Condon B.J."/>
            <person name="Copeland A.C."/>
            <person name="Dhillon B."/>
            <person name="Glaser F."/>
            <person name="Hesse C.N."/>
            <person name="Kosti I."/>
            <person name="LaButti K."/>
            <person name="Lindquist E.A."/>
            <person name="Lucas S."/>
            <person name="Salamov A.A."/>
            <person name="Bradshaw R.E."/>
            <person name="Ciuffetti L."/>
            <person name="Hamelin R.C."/>
            <person name="Kema G.H.J."/>
            <person name="Lawrence C."/>
            <person name="Scott J.A."/>
            <person name="Spatafora J.W."/>
            <person name="Turgeon B.G."/>
            <person name="de Wit P.J.G.M."/>
            <person name="Zhong S."/>
            <person name="Goodwin S.B."/>
            <person name="Grigoriev I.V."/>
        </authorList>
    </citation>
    <scope>NUCLEOTIDE SEQUENCE [LARGE SCALE GENOMIC DNA]</scope>
    <source>
        <strain evidence="2">C5 / ATCC 48332 / race O</strain>
    </source>
</reference>
<keyword evidence="2" id="KW-1185">Reference proteome</keyword>
<dbReference type="OrthoDB" id="3799928at2759"/>
<dbReference type="AlphaFoldDB" id="M2THW9"/>
<accession>M2THW9</accession>
<organism evidence="1 2">
    <name type="scientific">Cochliobolus heterostrophus (strain C5 / ATCC 48332 / race O)</name>
    <name type="common">Southern corn leaf blight fungus</name>
    <name type="synonym">Bipolaris maydis</name>
    <dbReference type="NCBI Taxonomy" id="701091"/>
    <lineage>
        <taxon>Eukaryota</taxon>
        <taxon>Fungi</taxon>
        <taxon>Dikarya</taxon>
        <taxon>Ascomycota</taxon>
        <taxon>Pezizomycotina</taxon>
        <taxon>Dothideomycetes</taxon>
        <taxon>Pleosporomycetidae</taxon>
        <taxon>Pleosporales</taxon>
        <taxon>Pleosporineae</taxon>
        <taxon>Pleosporaceae</taxon>
        <taxon>Bipolaris</taxon>
    </lineage>
</organism>
<name>M2THW9_COCH5</name>
<gene>
    <name evidence="1" type="ORF">COCHEDRAFT_1218948</name>
</gene>
<proteinExistence type="predicted"/>
<dbReference type="EMBL" id="KB445586">
    <property type="protein sequence ID" value="EMD86104.1"/>
    <property type="molecule type" value="Genomic_DNA"/>
</dbReference>
<evidence type="ECO:0000313" key="2">
    <source>
        <dbReference type="Proteomes" id="UP000016936"/>
    </source>
</evidence>
<protein>
    <submittedName>
        <fullName evidence="1">Uncharacterized protein</fullName>
    </submittedName>
</protein>
<sequence length="170" mass="19764">MSATVNFATHPTQCDEALQKLYRDICSTSCKDRAAKLQVFSEQMWERLEHHPLPADNIIQGFADILRNDNDILLVRLVVPDFRPGSPIPTNTIKQRLLQINPRPSPLESIRKYFPERDTEVHRLYEEEKTVLQEAELYRAAVLLYGHGNISQERKERLQHWLATYPAEEA</sequence>
<dbReference type="HOGENOM" id="CLU_1571609_0_0_1"/>
<evidence type="ECO:0000313" key="1">
    <source>
        <dbReference type="EMBL" id="EMD86104.1"/>
    </source>
</evidence>
<dbReference type="Proteomes" id="UP000016936">
    <property type="component" value="Unassembled WGS sequence"/>
</dbReference>
<reference evidence="2" key="2">
    <citation type="journal article" date="2013" name="PLoS Genet.">
        <title>Comparative genome structure, secondary metabolite, and effector coding capacity across Cochliobolus pathogens.</title>
        <authorList>
            <person name="Condon B.J."/>
            <person name="Leng Y."/>
            <person name="Wu D."/>
            <person name="Bushley K.E."/>
            <person name="Ohm R.A."/>
            <person name="Otillar R."/>
            <person name="Martin J."/>
            <person name="Schackwitz W."/>
            <person name="Grimwood J."/>
            <person name="MohdZainudin N."/>
            <person name="Xue C."/>
            <person name="Wang R."/>
            <person name="Manning V.A."/>
            <person name="Dhillon B."/>
            <person name="Tu Z.J."/>
            <person name="Steffenson B.J."/>
            <person name="Salamov A."/>
            <person name="Sun H."/>
            <person name="Lowry S."/>
            <person name="LaButti K."/>
            <person name="Han J."/>
            <person name="Copeland A."/>
            <person name="Lindquist E."/>
            <person name="Barry K."/>
            <person name="Schmutz J."/>
            <person name="Baker S.E."/>
            <person name="Ciuffetti L.M."/>
            <person name="Grigoriev I.V."/>
            <person name="Zhong S."/>
            <person name="Turgeon B.G."/>
        </authorList>
    </citation>
    <scope>NUCLEOTIDE SEQUENCE [LARGE SCALE GENOMIC DNA]</scope>
    <source>
        <strain evidence="2">C5 / ATCC 48332 / race O</strain>
    </source>
</reference>